<reference evidence="6" key="1">
    <citation type="submission" date="2014-12" db="EMBL/GenBank/DDBJ databases">
        <title>Insight into the proteome of Arion vulgaris.</title>
        <authorList>
            <person name="Aradska J."/>
            <person name="Bulat T."/>
            <person name="Smidak R."/>
            <person name="Sarate P."/>
            <person name="Gangsoo J."/>
            <person name="Sialana F."/>
            <person name="Bilban M."/>
            <person name="Lubec G."/>
        </authorList>
    </citation>
    <scope>NUCLEOTIDE SEQUENCE</scope>
    <source>
        <tissue evidence="6">Skin</tissue>
    </source>
</reference>
<feature type="signal peptide" evidence="3">
    <location>
        <begin position="1"/>
        <end position="28"/>
    </location>
</feature>
<feature type="domain" description="C1q" evidence="4">
    <location>
        <begin position="30"/>
        <end position="164"/>
    </location>
</feature>
<dbReference type="Gene3D" id="2.60.120.40">
    <property type="match status" value="1"/>
</dbReference>
<feature type="non-terminal residue" evidence="6">
    <location>
        <position position="1"/>
    </location>
</feature>
<dbReference type="EMBL" id="HACG01034998">
    <property type="protein sequence ID" value="CEK81863.1"/>
    <property type="molecule type" value="Transcribed_RNA"/>
</dbReference>
<sequence length="164" mass="18628">QQRTVFIMFLAVVVSMTLLLSVVDVGSSSRTPAYIAFSAAFKSDQNIDGRQKIAFNEVFTNFGNCYNNRTGEFTASKGGLYFFNFQGLTTSSNDFWIDLHHNDVYLVSAFARQQNDYASAGNSIILRLRRTDTVYLRARRTVHLYGRTDDVYATFNGYMIGEIY</sequence>
<feature type="chain" id="PRO_5007391476" description="C1q domain-containing protein" evidence="3">
    <location>
        <begin position="29"/>
        <end position="164"/>
    </location>
</feature>
<dbReference type="PRINTS" id="PR00007">
    <property type="entry name" value="COMPLEMNTC1Q"/>
</dbReference>
<accession>A0A0B7ALE7</accession>
<dbReference type="PANTHER" id="PTHR15427:SF33">
    <property type="entry name" value="COLLAGEN IV NC1 DOMAIN-CONTAINING PROTEIN"/>
    <property type="match status" value="1"/>
</dbReference>
<dbReference type="Pfam" id="PF00386">
    <property type="entry name" value="C1q"/>
    <property type="match status" value="1"/>
</dbReference>
<organism evidence="6">
    <name type="scientific">Arion vulgaris</name>
    <dbReference type="NCBI Taxonomy" id="1028688"/>
    <lineage>
        <taxon>Eukaryota</taxon>
        <taxon>Metazoa</taxon>
        <taxon>Spiralia</taxon>
        <taxon>Lophotrochozoa</taxon>
        <taxon>Mollusca</taxon>
        <taxon>Gastropoda</taxon>
        <taxon>Heterobranchia</taxon>
        <taxon>Euthyneura</taxon>
        <taxon>Panpulmonata</taxon>
        <taxon>Eupulmonata</taxon>
        <taxon>Stylommatophora</taxon>
        <taxon>Helicina</taxon>
        <taxon>Arionoidea</taxon>
        <taxon>Arionidae</taxon>
        <taxon>Arion</taxon>
    </lineage>
</organism>
<evidence type="ECO:0000313" key="5">
    <source>
        <dbReference type="EMBL" id="CEK81863.1"/>
    </source>
</evidence>
<dbReference type="InterPro" id="IPR001073">
    <property type="entry name" value="C1q_dom"/>
</dbReference>
<evidence type="ECO:0000259" key="4">
    <source>
        <dbReference type="PROSITE" id="PS50871"/>
    </source>
</evidence>
<dbReference type="GO" id="GO:0005581">
    <property type="term" value="C:collagen trimer"/>
    <property type="evidence" value="ECO:0007669"/>
    <property type="project" value="UniProtKB-KW"/>
</dbReference>
<evidence type="ECO:0000256" key="3">
    <source>
        <dbReference type="SAM" id="SignalP"/>
    </source>
</evidence>
<protein>
    <recommendedName>
        <fullName evidence="4">C1q domain-containing protein</fullName>
    </recommendedName>
</protein>
<keyword evidence="2" id="KW-0964">Secreted</keyword>
<dbReference type="EMBL" id="HACG01034999">
    <property type="protein sequence ID" value="CEK81864.1"/>
    <property type="molecule type" value="Transcribed_RNA"/>
</dbReference>
<evidence type="ECO:0000313" key="6">
    <source>
        <dbReference type="EMBL" id="CEK81864.1"/>
    </source>
</evidence>
<evidence type="ECO:0000256" key="1">
    <source>
        <dbReference type="ARBA" id="ARBA00004613"/>
    </source>
</evidence>
<dbReference type="InterPro" id="IPR008983">
    <property type="entry name" value="Tumour_necrosis_fac-like_dom"/>
</dbReference>
<name>A0A0B7ALE7_9EUPU</name>
<comment type="subcellular location">
    <subcellularLocation>
        <location evidence="1">Secreted</location>
    </subcellularLocation>
</comment>
<keyword evidence="3" id="KW-0732">Signal</keyword>
<proteinExistence type="predicted"/>
<dbReference type="PROSITE" id="PS50871">
    <property type="entry name" value="C1Q"/>
    <property type="match status" value="1"/>
</dbReference>
<dbReference type="PANTHER" id="PTHR15427">
    <property type="entry name" value="EMILIN ELASTIN MICROFIBRIL INTERFACE-LOCATED PROTEIN ELASTIN MICROFIBRIL INTERFACER"/>
    <property type="match status" value="1"/>
</dbReference>
<dbReference type="SMART" id="SM00110">
    <property type="entry name" value="C1Q"/>
    <property type="match status" value="1"/>
</dbReference>
<dbReference type="SUPFAM" id="SSF49842">
    <property type="entry name" value="TNF-like"/>
    <property type="match status" value="1"/>
</dbReference>
<dbReference type="AlphaFoldDB" id="A0A0B7ALE7"/>
<evidence type="ECO:0000256" key="2">
    <source>
        <dbReference type="ARBA" id="ARBA00022525"/>
    </source>
</evidence>
<gene>
    <name evidence="6" type="primary">ORF128341</name>
    <name evidence="5" type="synonym">ORF128338</name>
</gene>
<dbReference type="InterPro" id="IPR050392">
    <property type="entry name" value="Collagen/C1q_domain"/>
</dbReference>